<accession>A0A330M5N5</accession>
<gene>
    <name evidence="1" type="ORF">SHEWBE_4069</name>
</gene>
<dbReference type="Gene3D" id="3.30.1780.10">
    <property type="entry name" value="ornithine cyclodeaminase, domain 1"/>
    <property type="match status" value="1"/>
</dbReference>
<protein>
    <submittedName>
        <fullName evidence="1">Ornithine cyclodeaminase</fullName>
        <ecNumber evidence="1">4.3.1.12</ecNumber>
    </submittedName>
</protein>
<proteinExistence type="predicted"/>
<name>A0A330M5N5_9GAMM</name>
<dbReference type="InterPro" id="IPR003462">
    <property type="entry name" value="ODC_Mu_crystall"/>
</dbReference>
<dbReference type="GO" id="GO:0008473">
    <property type="term" value="F:ornithine cyclodeaminase activity"/>
    <property type="evidence" value="ECO:0007669"/>
    <property type="project" value="UniProtKB-EC"/>
</dbReference>
<dbReference type="PANTHER" id="PTHR13812:SF19">
    <property type="entry name" value="KETIMINE REDUCTASE MU-CRYSTALLIN"/>
    <property type="match status" value="1"/>
</dbReference>
<organism evidence="1 2">
    <name type="scientific">Shewanella benthica</name>
    <dbReference type="NCBI Taxonomy" id="43661"/>
    <lineage>
        <taxon>Bacteria</taxon>
        <taxon>Pseudomonadati</taxon>
        <taxon>Pseudomonadota</taxon>
        <taxon>Gammaproteobacteria</taxon>
        <taxon>Alteromonadales</taxon>
        <taxon>Shewanellaceae</taxon>
        <taxon>Shewanella</taxon>
    </lineage>
</organism>
<keyword evidence="1" id="KW-0456">Lyase</keyword>
<dbReference type="PANTHER" id="PTHR13812">
    <property type="entry name" value="KETIMINE REDUCTASE MU-CRYSTALLIN"/>
    <property type="match status" value="1"/>
</dbReference>
<dbReference type="EC" id="4.3.1.12" evidence="1"/>
<sequence length="103" mass="11378">MIFNRKTGVPQALVDGTCVIYWRTATISALGADFLARRDVSKRLVLGTGRFASFMVLAHASIRPISEIPFWSRDSNKAKNIVEAVSLARPDIKIQSVMISKSL</sequence>
<dbReference type="EMBL" id="LS483452">
    <property type="protein sequence ID" value="SQH78029.1"/>
    <property type="molecule type" value="Genomic_DNA"/>
</dbReference>
<dbReference type="Proteomes" id="UP000250123">
    <property type="component" value="Chromosome SHEWBE"/>
</dbReference>
<dbReference type="InterPro" id="IPR036291">
    <property type="entry name" value="NAD(P)-bd_dom_sf"/>
</dbReference>
<dbReference type="SUPFAM" id="SSF51735">
    <property type="entry name" value="NAD(P)-binding Rossmann-fold domains"/>
    <property type="match status" value="1"/>
</dbReference>
<dbReference type="InterPro" id="IPR023401">
    <property type="entry name" value="ODC_N"/>
</dbReference>
<dbReference type="Pfam" id="PF02423">
    <property type="entry name" value="OCD_Mu_crystall"/>
    <property type="match status" value="1"/>
</dbReference>
<dbReference type="AlphaFoldDB" id="A0A330M5N5"/>
<dbReference type="KEGG" id="sbk:SHEWBE_4069"/>
<evidence type="ECO:0000313" key="1">
    <source>
        <dbReference type="EMBL" id="SQH78029.1"/>
    </source>
</evidence>
<dbReference type="GO" id="GO:0005737">
    <property type="term" value="C:cytoplasm"/>
    <property type="evidence" value="ECO:0007669"/>
    <property type="project" value="TreeGrafter"/>
</dbReference>
<evidence type="ECO:0000313" key="2">
    <source>
        <dbReference type="Proteomes" id="UP000250123"/>
    </source>
</evidence>
<reference evidence="2" key="1">
    <citation type="submission" date="2018-06" db="EMBL/GenBank/DDBJ databases">
        <authorList>
            <person name="Cea G.-C."/>
            <person name="William W."/>
        </authorList>
    </citation>
    <scope>NUCLEOTIDE SEQUENCE [LARGE SCALE GENOMIC DNA]</scope>
    <source>
        <strain evidence="2">DB21MT-2</strain>
    </source>
</reference>